<name>A0A2T2YWJ4_9NOCA</name>
<protein>
    <submittedName>
        <fullName evidence="1">Uncharacterized protein</fullName>
    </submittedName>
</protein>
<accession>A0A2T2YWJ4</accession>
<evidence type="ECO:0000313" key="1">
    <source>
        <dbReference type="EMBL" id="PSR59875.1"/>
    </source>
</evidence>
<dbReference type="Proteomes" id="UP000241647">
    <property type="component" value="Unassembled WGS sequence"/>
</dbReference>
<evidence type="ECO:0000313" key="2">
    <source>
        <dbReference type="Proteomes" id="UP000241647"/>
    </source>
</evidence>
<gene>
    <name evidence="1" type="ORF">C8259_24915</name>
</gene>
<sequence>MVPDDRTRRTEVNGLEAVWTMKKYRHIEIRQASDTTTGEVIEFAPGTDLAAAREQTSRHWAAVWDGVAHQMWTEWIPGHRNSQPTPTTRSLE</sequence>
<reference evidence="1 2" key="1">
    <citation type="submission" date="2018-02" db="EMBL/GenBank/DDBJ databases">
        <title>8 Nocardia nova and 1 Nocardia cyriacigeorgica strain used for evolution to TMP-SMX.</title>
        <authorList>
            <person name="Mehta H."/>
            <person name="Weng J."/>
            <person name="Shamoo Y."/>
        </authorList>
    </citation>
    <scope>NUCLEOTIDE SEQUENCE [LARGE SCALE GENOMIC DNA]</scope>
    <source>
        <strain evidence="1 2">ATCC 33727</strain>
    </source>
</reference>
<organism evidence="1 2">
    <name type="scientific">Nocardia nova</name>
    <dbReference type="NCBI Taxonomy" id="37330"/>
    <lineage>
        <taxon>Bacteria</taxon>
        <taxon>Bacillati</taxon>
        <taxon>Actinomycetota</taxon>
        <taxon>Actinomycetes</taxon>
        <taxon>Mycobacteriales</taxon>
        <taxon>Nocardiaceae</taxon>
        <taxon>Nocardia</taxon>
    </lineage>
</organism>
<comment type="caution">
    <text evidence="1">The sequence shown here is derived from an EMBL/GenBank/DDBJ whole genome shotgun (WGS) entry which is preliminary data.</text>
</comment>
<dbReference type="EMBL" id="PYHS01000015">
    <property type="protein sequence ID" value="PSR59875.1"/>
    <property type="molecule type" value="Genomic_DNA"/>
</dbReference>
<dbReference type="AlphaFoldDB" id="A0A2T2YWJ4"/>
<proteinExistence type="predicted"/>